<evidence type="ECO:0000313" key="7">
    <source>
        <dbReference type="Proteomes" id="UP000289238"/>
    </source>
</evidence>
<reference evidence="6 7" key="1">
    <citation type="submission" date="2018-07" db="EMBL/GenBank/DDBJ databases">
        <title>Leeuwenhoekiella genomics.</title>
        <authorList>
            <person name="Tahon G."/>
            <person name="Willems A."/>
        </authorList>
    </citation>
    <scope>NUCLEOTIDE SEQUENCE [LARGE SCALE GENOMIC DNA]</scope>
    <source>
        <strain evidence="6 7">LMG 22550</strain>
    </source>
</reference>
<keyword evidence="2" id="KW-0028">Amino-acid biosynthesis</keyword>
<keyword evidence="7" id="KW-1185">Reference proteome</keyword>
<evidence type="ECO:0000256" key="2">
    <source>
        <dbReference type="ARBA" id="ARBA00022605"/>
    </source>
</evidence>
<dbReference type="Pfam" id="PF06426">
    <property type="entry name" value="SATase_N"/>
    <property type="match status" value="1"/>
</dbReference>
<dbReference type="Gene3D" id="1.10.3130.10">
    <property type="entry name" value="serine acetyltransferase, domain 1"/>
    <property type="match status" value="1"/>
</dbReference>
<dbReference type="CDD" id="cd03354">
    <property type="entry name" value="LbH_SAT"/>
    <property type="match status" value="1"/>
</dbReference>
<dbReference type="GO" id="GO:0005737">
    <property type="term" value="C:cytoplasm"/>
    <property type="evidence" value="ECO:0007669"/>
    <property type="project" value="InterPro"/>
</dbReference>
<dbReference type="GO" id="GO:0006535">
    <property type="term" value="P:cysteine biosynthetic process from serine"/>
    <property type="evidence" value="ECO:0007669"/>
    <property type="project" value="InterPro"/>
</dbReference>
<dbReference type="RefSeq" id="WP_128757018.1">
    <property type="nucleotide sequence ID" value="NZ_QOVM01000002.1"/>
</dbReference>
<dbReference type="PANTHER" id="PTHR42811">
    <property type="entry name" value="SERINE ACETYLTRANSFERASE"/>
    <property type="match status" value="1"/>
</dbReference>
<proteinExistence type="predicted"/>
<dbReference type="UniPathway" id="UPA00136">
    <property type="reaction ID" value="UER00199"/>
</dbReference>
<dbReference type="SUPFAM" id="SSF51161">
    <property type="entry name" value="Trimeric LpxA-like enzymes"/>
    <property type="match status" value="1"/>
</dbReference>
<evidence type="ECO:0000313" key="6">
    <source>
        <dbReference type="EMBL" id="RXG23497.1"/>
    </source>
</evidence>
<organism evidence="6 7">
    <name type="scientific">Leeuwenhoekiella aequorea</name>
    <dbReference type="NCBI Taxonomy" id="283736"/>
    <lineage>
        <taxon>Bacteria</taxon>
        <taxon>Pseudomonadati</taxon>
        <taxon>Bacteroidota</taxon>
        <taxon>Flavobacteriia</taxon>
        <taxon>Flavobacteriales</taxon>
        <taxon>Flavobacteriaceae</taxon>
        <taxon>Leeuwenhoekiella</taxon>
    </lineage>
</organism>
<keyword evidence="4" id="KW-0012">Acyltransferase</keyword>
<dbReference type="NCBIfam" id="NF041874">
    <property type="entry name" value="EPS_EpsC"/>
    <property type="match status" value="1"/>
</dbReference>
<dbReference type="InterPro" id="IPR042122">
    <property type="entry name" value="Ser_AcTrfase_N_sf"/>
</dbReference>
<comment type="caution">
    <text evidence="6">The sequence shown here is derived from an EMBL/GenBank/DDBJ whole genome shotgun (WGS) entry which is preliminary data.</text>
</comment>
<dbReference type="InterPro" id="IPR045304">
    <property type="entry name" value="LbH_SAT"/>
</dbReference>
<evidence type="ECO:0000259" key="5">
    <source>
        <dbReference type="Pfam" id="PF06426"/>
    </source>
</evidence>
<accession>A0A4Q0P9W6</accession>
<feature type="domain" description="Serine acetyltransferase N-terminal" evidence="5">
    <location>
        <begin position="72"/>
        <end position="120"/>
    </location>
</feature>
<gene>
    <name evidence="6" type="ORF">DSM00_1111</name>
</gene>
<dbReference type="InterPro" id="IPR011004">
    <property type="entry name" value="Trimer_LpxA-like_sf"/>
</dbReference>
<dbReference type="EMBL" id="QOVM01000002">
    <property type="protein sequence ID" value="RXG23497.1"/>
    <property type="molecule type" value="Genomic_DNA"/>
</dbReference>
<dbReference type="InterPro" id="IPR010493">
    <property type="entry name" value="Ser_AcTrfase_N"/>
</dbReference>
<dbReference type="AlphaFoldDB" id="A0A4Q0P9W6"/>
<sequence>MINKKEIVNQIRSHKQNANLNFKLKDDAQRFTRELFATLFNFPNDLDEDLDHLERLFEDLVELACWELDKKCSKVWDEYVSELPEILRKLNLDAKAIYENDPAAETIEEVYLAYPGFYAIAIYRLSNALYKKGFPIVPRLMTEYAHHVTGVDINPGATIGEHFFMDHATGIVIGETALIKDHVKLYQGVTLGALSVSKKLQATKRHPTIEDHVTIYANATILGGDTIIGEHSLIGGNVWLTKSVPPFSLVSHKPEILIRELEKK</sequence>
<name>A0A4Q0P9W6_9FLAO</name>
<dbReference type="Gene3D" id="2.160.10.10">
    <property type="entry name" value="Hexapeptide repeat proteins"/>
    <property type="match status" value="1"/>
</dbReference>
<dbReference type="OrthoDB" id="9801456at2"/>
<dbReference type="InterPro" id="IPR053376">
    <property type="entry name" value="Serine_acetyltransferase"/>
</dbReference>
<evidence type="ECO:0000256" key="3">
    <source>
        <dbReference type="ARBA" id="ARBA00022679"/>
    </source>
</evidence>
<dbReference type="GO" id="GO:0009001">
    <property type="term" value="F:serine O-acetyltransferase activity"/>
    <property type="evidence" value="ECO:0007669"/>
    <property type="project" value="InterPro"/>
</dbReference>
<evidence type="ECO:0000256" key="1">
    <source>
        <dbReference type="ARBA" id="ARBA00018522"/>
    </source>
</evidence>
<evidence type="ECO:0000256" key="4">
    <source>
        <dbReference type="ARBA" id="ARBA00023315"/>
    </source>
</evidence>
<protein>
    <recommendedName>
        <fullName evidence="1">Serine acetyltransferase</fullName>
    </recommendedName>
</protein>
<keyword evidence="3 6" id="KW-0808">Transferase</keyword>
<dbReference type="Proteomes" id="UP000289238">
    <property type="component" value="Unassembled WGS sequence"/>
</dbReference>